<dbReference type="NCBIfam" id="TIGR00451">
    <property type="entry name" value="unchar_dom_2"/>
    <property type="match status" value="1"/>
</dbReference>
<dbReference type="Gene3D" id="3.10.400.20">
    <property type="match status" value="1"/>
</dbReference>
<feature type="domain" description="Eukaryotic translation initiation factor 2D-like PUA RNA-binding" evidence="3">
    <location>
        <begin position="55"/>
        <end position="141"/>
    </location>
</feature>
<feature type="domain" description="Pre-PUA" evidence="2">
    <location>
        <begin position="2"/>
        <end position="52"/>
    </location>
</feature>
<dbReference type="SUPFAM" id="SSF88697">
    <property type="entry name" value="PUA domain-like"/>
    <property type="match status" value="1"/>
</dbReference>
<protein>
    <recommendedName>
        <fullName evidence="6">Eukaryotic translation initiation factor 2D</fullName>
    </recommendedName>
</protein>
<keyword evidence="1" id="KW-0963">Cytoplasm</keyword>
<evidence type="ECO:0000256" key="1">
    <source>
        <dbReference type="ARBA" id="ARBA00022490"/>
    </source>
</evidence>
<comment type="caution">
    <text evidence="4">The sequence shown here is derived from an EMBL/GenBank/DDBJ whole genome shotgun (WGS) entry which is preliminary data.</text>
</comment>
<name>A0ABQ9ERI7_TEGGR</name>
<dbReference type="Pfam" id="PF26292">
    <property type="entry name" value="PUA_elF2D"/>
    <property type="match status" value="1"/>
</dbReference>
<dbReference type="EMBL" id="JARBDR010000813">
    <property type="protein sequence ID" value="KAJ8306536.1"/>
    <property type="molecule type" value="Genomic_DNA"/>
</dbReference>
<dbReference type="InterPro" id="IPR039757">
    <property type="entry name" value="EIF2D"/>
</dbReference>
<reference evidence="4 5" key="1">
    <citation type="submission" date="2022-12" db="EMBL/GenBank/DDBJ databases">
        <title>Chromosome-level genome of Tegillarca granosa.</title>
        <authorList>
            <person name="Kim J."/>
        </authorList>
    </citation>
    <scope>NUCLEOTIDE SEQUENCE [LARGE SCALE GENOMIC DNA]</scope>
    <source>
        <strain evidence="4">Teg-2019</strain>
        <tissue evidence="4">Adductor muscle</tissue>
    </source>
</reference>
<keyword evidence="5" id="KW-1185">Reference proteome</keyword>
<accession>A0ABQ9ERI7</accession>
<dbReference type="PANTHER" id="PTHR12217:SF4">
    <property type="entry name" value="EUKARYOTIC TRANSLATION INITIATION FACTOR 2D"/>
    <property type="match status" value="1"/>
</dbReference>
<evidence type="ECO:0000313" key="4">
    <source>
        <dbReference type="EMBL" id="KAJ8306536.1"/>
    </source>
</evidence>
<dbReference type="PROSITE" id="PS50890">
    <property type="entry name" value="PUA"/>
    <property type="match status" value="1"/>
</dbReference>
<dbReference type="InterPro" id="IPR048248">
    <property type="entry name" value="PUA_eIF2d-like"/>
</dbReference>
<gene>
    <name evidence="4" type="ORF">KUTeg_017081</name>
</gene>
<sequence length="143" mass="15956">MQLIPAKEEMKITKIYTHSGENGLIYSLHKNPIFFEIDRVVYPSVYILWQYPYLVPNFTTWPEVFKKIAGGADLMLPGVIARGQITPTTFGNLQKGDICSVNLNGNRAPVAIGTAAMSGSDMFESGMRGKGVHMIHMYGDELW</sequence>
<evidence type="ECO:0000313" key="5">
    <source>
        <dbReference type="Proteomes" id="UP001217089"/>
    </source>
</evidence>
<dbReference type="InterPro" id="IPR041366">
    <property type="entry name" value="Pre-PUA"/>
</dbReference>
<dbReference type="InterPro" id="IPR004521">
    <property type="entry name" value="Uncharacterised_CHP00451"/>
</dbReference>
<evidence type="ECO:0000259" key="2">
    <source>
        <dbReference type="Pfam" id="PF17832"/>
    </source>
</evidence>
<dbReference type="PANTHER" id="PTHR12217">
    <property type="entry name" value="EUKARYOTIC TRANSLATION INITIATION FACTOR 2D"/>
    <property type="match status" value="1"/>
</dbReference>
<proteinExistence type="predicted"/>
<dbReference type="Proteomes" id="UP001217089">
    <property type="component" value="Unassembled WGS sequence"/>
</dbReference>
<organism evidence="4 5">
    <name type="scientific">Tegillarca granosa</name>
    <name type="common">Malaysian cockle</name>
    <name type="synonym">Anadara granosa</name>
    <dbReference type="NCBI Taxonomy" id="220873"/>
    <lineage>
        <taxon>Eukaryota</taxon>
        <taxon>Metazoa</taxon>
        <taxon>Spiralia</taxon>
        <taxon>Lophotrochozoa</taxon>
        <taxon>Mollusca</taxon>
        <taxon>Bivalvia</taxon>
        <taxon>Autobranchia</taxon>
        <taxon>Pteriomorphia</taxon>
        <taxon>Arcoida</taxon>
        <taxon>Arcoidea</taxon>
        <taxon>Arcidae</taxon>
        <taxon>Tegillarca</taxon>
    </lineage>
</organism>
<dbReference type="InterPro" id="IPR015947">
    <property type="entry name" value="PUA-like_sf"/>
</dbReference>
<evidence type="ECO:0000259" key="3">
    <source>
        <dbReference type="Pfam" id="PF26292"/>
    </source>
</evidence>
<dbReference type="Pfam" id="PF17832">
    <property type="entry name" value="Pre-PUA"/>
    <property type="match status" value="1"/>
</dbReference>
<dbReference type="CDD" id="cd21156">
    <property type="entry name" value="PUA_eIF2d-like"/>
    <property type="match status" value="1"/>
</dbReference>
<evidence type="ECO:0008006" key="6">
    <source>
        <dbReference type="Google" id="ProtNLM"/>
    </source>
</evidence>